<sequence length="72" mass="8220">METIRMLRTIPIYFKKPFFFLWAYTVKNMLSIKKITPMMANNMSEYAPFGNAAFYFNIKPGLGFAAGKPKGG</sequence>
<evidence type="ECO:0000313" key="1">
    <source>
        <dbReference type="EMBL" id="ASB87543.1"/>
    </source>
</evidence>
<organism evidence="1 2">
    <name type="scientific">Bacillus sonorensis</name>
    <dbReference type="NCBI Taxonomy" id="119858"/>
    <lineage>
        <taxon>Bacteria</taxon>
        <taxon>Bacillati</taxon>
        <taxon>Bacillota</taxon>
        <taxon>Bacilli</taxon>
        <taxon>Bacillales</taxon>
        <taxon>Bacillaceae</taxon>
        <taxon>Bacillus</taxon>
    </lineage>
</organism>
<gene>
    <name evidence="1" type="ORF">S101395_00989</name>
</gene>
<reference evidence="1 2" key="1">
    <citation type="submission" date="2017-06" db="EMBL/GenBank/DDBJ databases">
        <title>Genome sequence of Bacillus sonorensis strain SRCM101395.</title>
        <authorList>
            <person name="Cho S.H."/>
        </authorList>
    </citation>
    <scope>NUCLEOTIDE SEQUENCE [LARGE SCALE GENOMIC DNA]</scope>
    <source>
        <strain evidence="1 2">SRCM101395</strain>
    </source>
</reference>
<keyword evidence="2" id="KW-1185">Reference proteome</keyword>
<evidence type="ECO:0000313" key="2">
    <source>
        <dbReference type="Proteomes" id="UP000196877"/>
    </source>
</evidence>
<accession>A0ABN5AEH0</accession>
<protein>
    <submittedName>
        <fullName evidence="1">Uncharacterized protein</fullName>
    </submittedName>
</protein>
<name>A0ABN5AEH0_9BACI</name>
<dbReference type="Proteomes" id="UP000196877">
    <property type="component" value="Chromosome"/>
</dbReference>
<dbReference type="EMBL" id="CP021920">
    <property type="protein sequence ID" value="ASB87543.1"/>
    <property type="molecule type" value="Genomic_DNA"/>
</dbReference>
<proteinExistence type="predicted"/>